<dbReference type="EMBL" id="QBLH01003651">
    <property type="protein sequence ID" value="TGZ36942.1"/>
    <property type="molecule type" value="Genomic_DNA"/>
</dbReference>
<gene>
    <name evidence="2" type="ORF">DBV15_10243</name>
</gene>
<evidence type="ECO:0000313" key="3">
    <source>
        <dbReference type="Proteomes" id="UP000310200"/>
    </source>
</evidence>
<accession>A0A4S2JL99</accession>
<dbReference type="AlphaFoldDB" id="A0A4S2JL99"/>
<keyword evidence="3" id="KW-1185">Reference proteome</keyword>
<evidence type="ECO:0000256" key="1">
    <source>
        <dbReference type="SAM" id="MobiDB-lite"/>
    </source>
</evidence>
<evidence type="ECO:0000313" key="2">
    <source>
        <dbReference type="EMBL" id="TGZ36942.1"/>
    </source>
</evidence>
<sequence length="132" mass="14991">MIAGTRLVSRKGLFLSRRTKVEIVEFVFESHALTENRSPLKTNFLKRDDTFGITYDGPYGEPTEESSMKPQYTAHERSMPEKGNRTRRVECDGDSPGTALSREDEDTGAARRRPKRARSFRATPVPSRGRVE</sequence>
<organism evidence="2 3">
    <name type="scientific">Temnothorax longispinosus</name>
    <dbReference type="NCBI Taxonomy" id="300112"/>
    <lineage>
        <taxon>Eukaryota</taxon>
        <taxon>Metazoa</taxon>
        <taxon>Ecdysozoa</taxon>
        <taxon>Arthropoda</taxon>
        <taxon>Hexapoda</taxon>
        <taxon>Insecta</taxon>
        <taxon>Pterygota</taxon>
        <taxon>Neoptera</taxon>
        <taxon>Endopterygota</taxon>
        <taxon>Hymenoptera</taxon>
        <taxon>Apocrita</taxon>
        <taxon>Aculeata</taxon>
        <taxon>Formicoidea</taxon>
        <taxon>Formicidae</taxon>
        <taxon>Myrmicinae</taxon>
        <taxon>Temnothorax</taxon>
    </lineage>
</organism>
<protein>
    <submittedName>
        <fullName evidence="2">Uncharacterized protein</fullName>
    </submittedName>
</protein>
<proteinExistence type="predicted"/>
<feature type="compositionally biased region" description="Basic and acidic residues" evidence="1">
    <location>
        <begin position="74"/>
        <end position="91"/>
    </location>
</feature>
<comment type="caution">
    <text evidence="2">The sequence shown here is derived from an EMBL/GenBank/DDBJ whole genome shotgun (WGS) entry which is preliminary data.</text>
</comment>
<name>A0A4S2JL99_9HYME</name>
<feature type="compositionally biased region" description="Basic residues" evidence="1">
    <location>
        <begin position="110"/>
        <end position="119"/>
    </location>
</feature>
<dbReference type="Proteomes" id="UP000310200">
    <property type="component" value="Unassembled WGS sequence"/>
</dbReference>
<reference evidence="2 3" key="1">
    <citation type="journal article" date="2019" name="Philos. Trans. R. Soc. Lond., B, Biol. Sci.">
        <title>Ant behaviour and brain gene expression of defending hosts depend on the ecological success of the intruding social parasite.</title>
        <authorList>
            <person name="Kaur R."/>
            <person name="Stoldt M."/>
            <person name="Jongepier E."/>
            <person name="Feldmeyer B."/>
            <person name="Menzel F."/>
            <person name="Bornberg-Bauer E."/>
            <person name="Foitzik S."/>
        </authorList>
    </citation>
    <scope>NUCLEOTIDE SEQUENCE [LARGE SCALE GENOMIC DNA]</scope>
    <source>
        <tissue evidence="2">Whole body</tissue>
    </source>
</reference>
<feature type="region of interest" description="Disordered" evidence="1">
    <location>
        <begin position="55"/>
        <end position="132"/>
    </location>
</feature>